<accession>A0AAD7M4F5</accession>
<organism evidence="1 2">
    <name type="scientific">Quillaja saponaria</name>
    <name type="common">Soap bark tree</name>
    <dbReference type="NCBI Taxonomy" id="32244"/>
    <lineage>
        <taxon>Eukaryota</taxon>
        <taxon>Viridiplantae</taxon>
        <taxon>Streptophyta</taxon>
        <taxon>Embryophyta</taxon>
        <taxon>Tracheophyta</taxon>
        <taxon>Spermatophyta</taxon>
        <taxon>Magnoliopsida</taxon>
        <taxon>eudicotyledons</taxon>
        <taxon>Gunneridae</taxon>
        <taxon>Pentapetalae</taxon>
        <taxon>rosids</taxon>
        <taxon>fabids</taxon>
        <taxon>Fabales</taxon>
        <taxon>Quillajaceae</taxon>
        <taxon>Quillaja</taxon>
    </lineage>
</organism>
<dbReference type="KEGG" id="qsa:O6P43_008015"/>
<evidence type="ECO:0000313" key="1">
    <source>
        <dbReference type="EMBL" id="KAJ7969713.1"/>
    </source>
</evidence>
<proteinExistence type="predicted"/>
<gene>
    <name evidence="1" type="ORF">O6P43_008015</name>
</gene>
<dbReference type="EMBL" id="JARAOO010000004">
    <property type="protein sequence ID" value="KAJ7969713.1"/>
    <property type="molecule type" value="Genomic_DNA"/>
</dbReference>
<dbReference type="AlphaFoldDB" id="A0AAD7M4F5"/>
<comment type="caution">
    <text evidence="1">The sequence shown here is derived from an EMBL/GenBank/DDBJ whole genome shotgun (WGS) entry which is preliminary data.</text>
</comment>
<evidence type="ECO:0000313" key="2">
    <source>
        <dbReference type="Proteomes" id="UP001163823"/>
    </source>
</evidence>
<dbReference type="Proteomes" id="UP001163823">
    <property type="component" value="Chromosome 4"/>
</dbReference>
<name>A0AAD7M4F5_QUISA</name>
<sequence length="80" mass="9526">MSTNNQYSFVVILNWALCISNQSDRIRIGIGRRLCGFVHDEDVLENCTILHHLQHWNFRLILIRCSYQKRKIVNLWLEVA</sequence>
<keyword evidence="2" id="KW-1185">Reference proteome</keyword>
<reference evidence="1" key="1">
    <citation type="journal article" date="2023" name="Science">
        <title>Elucidation of the pathway for biosynthesis of saponin adjuvants from the soapbark tree.</title>
        <authorList>
            <person name="Reed J."/>
            <person name="Orme A."/>
            <person name="El-Demerdash A."/>
            <person name="Owen C."/>
            <person name="Martin L.B.B."/>
            <person name="Misra R.C."/>
            <person name="Kikuchi S."/>
            <person name="Rejzek M."/>
            <person name="Martin A.C."/>
            <person name="Harkess A."/>
            <person name="Leebens-Mack J."/>
            <person name="Louveau T."/>
            <person name="Stephenson M.J."/>
            <person name="Osbourn A."/>
        </authorList>
    </citation>
    <scope>NUCLEOTIDE SEQUENCE</scope>
    <source>
        <strain evidence="1">S10</strain>
    </source>
</reference>
<protein>
    <submittedName>
        <fullName evidence="1">Uncharacterized protein</fullName>
    </submittedName>
</protein>